<dbReference type="GO" id="GO:0000340">
    <property type="term" value="F:RNA 7-methylguanosine cap binding"/>
    <property type="evidence" value="ECO:0007669"/>
    <property type="project" value="TreeGrafter"/>
</dbReference>
<evidence type="ECO:0000256" key="1">
    <source>
        <dbReference type="ARBA" id="ARBA00009860"/>
    </source>
</evidence>
<keyword evidence="5 6" id="KW-0648">Protein biosynthesis</keyword>
<organism evidence="7 8">
    <name type="scientific">Drosophila lebanonensis</name>
    <name type="common">Fruit fly</name>
    <name type="synonym">Scaptodrosophila lebanonensis</name>
    <dbReference type="NCBI Taxonomy" id="7225"/>
    <lineage>
        <taxon>Eukaryota</taxon>
        <taxon>Metazoa</taxon>
        <taxon>Ecdysozoa</taxon>
        <taxon>Arthropoda</taxon>
        <taxon>Hexapoda</taxon>
        <taxon>Insecta</taxon>
        <taxon>Pterygota</taxon>
        <taxon>Neoptera</taxon>
        <taxon>Endopterygota</taxon>
        <taxon>Diptera</taxon>
        <taxon>Brachycera</taxon>
        <taxon>Muscomorpha</taxon>
        <taxon>Ephydroidea</taxon>
        <taxon>Drosophilidae</taxon>
        <taxon>Scaptodrosophila</taxon>
    </lineage>
</organism>
<dbReference type="SUPFAM" id="SSF55418">
    <property type="entry name" value="eIF4e-like"/>
    <property type="match status" value="1"/>
</dbReference>
<dbReference type="RefSeq" id="XP_030385339.1">
    <property type="nucleotide sequence ID" value="XM_030529479.1"/>
</dbReference>
<dbReference type="InterPro" id="IPR023398">
    <property type="entry name" value="TIF_eIF4e-like"/>
</dbReference>
<evidence type="ECO:0000256" key="3">
    <source>
        <dbReference type="ARBA" id="ARBA00022845"/>
    </source>
</evidence>
<proteinExistence type="inferred from homology"/>
<dbReference type="Gene3D" id="3.30.760.10">
    <property type="entry name" value="RNA Cap, Translation Initiation Factor Eif4e"/>
    <property type="match status" value="1"/>
</dbReference>
<keyword evidence="7" id="KW-1185">Reference proteome</keyword>
<dbReference type="GO" id="GO:0003743">
    <property type="term" value="F:translation initiation factor activity"/>
    <property type="evidence" value="ECO:0007669"/>
    <property type="project" value="UniProtKB-KW"/>
</dbReference>
<keyword evidence="3" id="KW-0810">Translation regulation</keyword>
<evidence type="ECO:0000256" key="2">
    <source>
        <dbReference type="ARBA" id="ARBA00022540"/>
    </source>
</evidence>
<comment type="similarity">
    <text evidence="1 6">Belongs to the eukaryotic initiation factor 4E family.</text>
</comment>
<keyword evidence="2 6" id="KW-0396">Initiation factor</keyword>
<evidence type="ECO:0000256" key="6">
    <source>
        <dbReference type="RuleBase" id="RU004374"/>
    </source>
</evidence>
<dbReference type="PANTHER" id="PTHR11960:SF8">
    <property type="entry name" value="EUKARYOTIC TRANSLATION INITIATION FACTOR 4E1-RELATED"/>
    <property type="match status" value="1"/>
</dbReference>
<dbReference type="Pfam" id="PF01652">
    <property type="entry name" value="IF4E"/>
    <property type="match status" value="1"/>
</dbReference>
<accession>A0A6J2UAH2</accession>
<evidence type="ECO:0000313" key="7">
    <source>
        <dbReference type="Proteomes" id="UP000504634"/>
    </source>
</evidence>
<evidence type="ECO:0000256" key="4">
    <source>
        <dbReference type="ARBA" id="ARBA00022884"/>
    </source>
</evidence>
<sequence>MSSKTVKVKQKQQRRERLKGCWTIWHIDNCVNRILEQRLTEIASFNKSQEFHDIFNALPSPLKLDVGDDYAVYRKGLTPLAIENSNSGQWELVPESNSAFNLELFWECINQMIVYEFFDHSELIGGVVIQRRSEKNSILIWLLDGRQSSSVLKIGYKLKEKAPIGCTLHYTQHEHMIWSGSAALPIYSL</sequence>
<dbReference type="InterPro" id="IPR001040">
    <property type="entry name" value="TIF_eIF_4E"/>
</dbReference>
<dbReference type="Proteomes" id="UP000504634">
    <property type="component" value="Unplaced"/>
</dbReference>
<evidence type="ECO:0000256" key="5">
    <source>
        <dbReference type="ARBA" id="ARBA00022917"/>
    </source>
</evidence>
<protein>
    <submittedName>
        <fullName evidence="8">Eukaryotic translation initiation factor 4E1-like</fullName>
    </submittedName>
</protein>
<dbReference type="GeneID" id="115632361"/>
<dbReference type="GO" id="GO:0016281">
    <property type="term" value="C:eukaryotic translation initiation factor 4F complex"/>
    <property type="evidence" value="ECO:0007669"/>
    <property type="project" value="TreeGrafter"/>
</dbReference>
<dbReference type="PANTHER" id="PTHR11960">
    <property type="entry name" value="EUKARYOTIC TRANSLATION INITIATION FACTOR 4E RELATED"/>
    <property type="match status" value="1"/>
</dbReference>
<gene>
    <name evidence="8" type="primary">LOC115632361</name>
</gene>
<name>A0A6J2UAH2_DROLE</name>
<dbReference type="AlphaFoldDB" id="A0A6J2UAH2"/>
<dbReference type="GO" id="GO:0006417">
    <property type="term" value="P:regulation of translation"/>
    <property type="evidence" value="ECO:0007669"/>
    <property type="project" value="UniProtKB-KW"/>
</dbReference>
<evidence type="ECO:0000313" key="8">
    <source>
        <dbReference type="RefSeq" id="XP_030385339.1"/>
    </source>
</evidence>
<keyword evidence="4 6" id="KW-0694">RNA-binding</keyword>
<reference evidence="8" key="1">
    <citation type="submission" date="2025-08" db="UniProtKB">
        <authorList>
            <consortium name="RefSeq"/>
        </authorList>
    </citation>
    <scope>IDENTIFICATION</scope>
    <source>
        <strain evidence="8">11010-0011.00</strain>
        <tissue evidence="8">Whole body</tissue>
    </source>
</reference>